<protein>
    <submittedName>
        <fullName evidence="2">Paraquat-inducible membrane protein A</fullName>
    </submittedName>
</protein>
<keyword evidence="3" id="KW-1185">Reference proteome</keyword>
<accession>A0A365U6Y8</accession>
<evidence type="ECO:0000313" key="2">
    <source>
        <dbReference type="EMBL" id="RBI83893.1"/>
    </source>
</evidence>
<feature type="transmembrane region" description="Helical" evidence="1">
    <location>
        <begin position="60"/>
        <end position="81"/>
    </location>
</feature>
<dbReference type="InterPro" id="IPR007498">
    <property type="entry name" value="PqiA-like"/>
</dbReference>
<dbReference type="OrthoDB" id="7859336at2"/>
<name>A0A365U6Y8_9RHOB</name>
<gene>
    <name evidence="2" type="ORF">DRV85_14700</name>
</gene>
<dbReference type="Pfam" id="PF04403">
    <property type="entry name" value="PqiA"/>
    <property type="match status" value="1"/>
</dbReference>
<keyword evidence="1" id="KW-1133">Transmembrane helix</keyword>
<proteinExistence type="predicted"/>
<dbReference type="AlphaFoldDB" id="A0A365U6Y8"/>
<keyword evidence="1" id="KW-0812">Transmembrane</keyword>
<dbReference type="Proteomes" id="UP000253370">
    <property type="component" value="Unassembled WGS sequence"/>
</dbReference>
<organism evidence="2 3">
    <name type="scientific">Rhodosalinus halophilus</name>
    <dbReference type="NCBI Taxonomy" id="2259333"/>
    <lineage>
        <taxon>Bacteria</taxon>
        <taxon>Pseudomonadati</taxon>
        <taxon>Pseudomonadota</taxon>
        <taxon>Alphaproteobacteria</taxon>
        <taxon>Rhodobacterales</taxon>
        <taxon>Paracoccaceae</taxon>
        <taxon>Rhodosalinus</taxon>
    </lineage>
</organism>
<reference evidence="2 3" key="1">
    <citation type="submission" date="2018-07" db="EMBL/GenBank/DDBJ databases">
        <title>Rhodosalinus sp. strain E84T genomic sequence and assembly.</title>
        <authorList>
            <person name="Liu Z.-W."/>
            <person name="Lu D.-C."/>
        </authorList>
    </citation>
    <scope>NUCLEOTIDE SEQUENCE [LARGE SCALE GENOMIC DNA]</scope>
    <source>
        <strain evidence="2 3">E84</strain>
    </source>
</reference>
<dbReference type="EMBL" id="QNTQ01000014">
    <property type="protein sequence ID" value="RBI83893.1"/>
    <property type="molecule type" value="Genomic_DNA"/>
</dbReference>
<keyword evidence="1" id="KW-0472">Membrane</keyword>
<feature type="transmembrane region" description="Helical" evidence="1">
    <location>
        <begin position="102"/>
        <end position="121"/>
    </location>
</feature>
<dbReference type="RefSeq" id="WP_113290232.1">
    <property type="nucleotide sequence ID" value="NZ_QNTQ01000014.1"/>
</dbReference>
<sequence>MGLRRTVAPRWLVAVNLALLLLYPVAWSAPLLRAGLLPLFGMSEISVLSGLAALWDNDRALAVVVALFALVAPYAKTLGLAARHFGLLSARWAPALEGLGRLAMADIFLIAIYITVARGIGVGRVEVAWGLYLFTLCILASLAISLAERRLTRPHPASASE</sequence>
<comment type="caution">
    <text evidence="2">The sequence shown here is derived from an EMBL/GenBank/DDBJ whole genome shotgun (WGS) entry which is preliminary data.</text>
</comment>
<evidence type="ECO:0000256" key="1">
    <source>
        <dbReference type="SAM" id="Phobius"/>
    </source>
</evidence>
<feature type="transmembrane region" description="Helical" evidence="1">
    <location>
        <begin position="127"/>
        <end position="147"/>
    </location>
</feature>
<evidence type="ECO:0000313" key="3">
    <source>
        <dbReference type="Proteomes" id="UP000253370"/>
    </source>
</evidence>